<dbReference type="InterPro" id="IPR014001">
    <property type="entry name" value="Helicase_ATP-bd"/>
</dbReference>
<evidence type="ECO:0000256" key="6">
    <source>
        <dbReference type="ARBA" id="ARBA00022840"/>
    </source>
</evidence>
<dbReference type="InterPro" id="IPR011545">
    <property type="entry name" value="DEAD/DEAH_box_helicase_dom"/>
</dbReference>
<evidence type="ECO:0000259" key="9">
    <source>
        <dbReference type="PROSITE" id="PS51192"/>
    </source>
</evidence>
<evidence type="ECO:0000256" key="1">
    <source>
        <dbReference type="ARBA" id="ARBA00004123"/>
    </source>
</evidence>
<keyword evidence="2" id="KW-0547">Nucleotide-binding</keyword>
<keyword evidence="6" id="KW-0067">ATP-binding</keyword>
<organism evidence="10 11">
    <name type="scientific">Oryctes borbonicus</name>
    <dbReference type="NCBI Taxonomy" id="1629725"/>
    <lineage>
        <taxon>Eukaryota</taxon>
        <taxon>Metazoa</taxon>
        <taxon>Ecdysozoa</taxon>
        <taxon>Arthropoda</taxon>
        <taxon>Hexapoda</taxon>
        <taxon>Insecta</taxon>
        <taxon>Pterygota</taxon>
        <taxon>Neoptera</taxon>
        <taxon>Endopterygota</taxon>
        <taxon>Coleoptera</taxon>
        <taxon>Polyphaga</taxon>
        <taxon>Scarabaeiformia</taxon>
        <taxon>Scarabaeidae</taxon>
        <taxon>Dynastinae</taxon>
        <taxon>Oryctes</taxon>
    </lineage>
</organism>
<evidence type="ECO:0000256" key="3">
    <source>
        <dbReference type="ARBA" id="ARBA00022763"/>
    </source>
</evidence>
<dbReference type="FunFam" id="3.40.50.300:FF:000813">
    <property type="entry name" value="helicase POLQ-like isoform X1"/>
    <property type="match status" value="1"/>
</dbReference>
<evidence type="ECO:0000313" key="10">
    <source>
        <dbReference type="EMBL" id="KRT79547.1"/>
    </source>
</evidence>
<evidence type="ECO:0000256" key="7">
    <source>
        <dbReference type="ARBA" id="ARBA00023204"/>
    </source>
</evidence>
<keyword evidence="7" id="KW-0234">DNA repair</keyword>
<dbReference type="GO" id="GO:0003676">
    <property type="term" value="F:nucleic acid binding"/>
    <property type="evidence" value="ECO:0007669"/>
    <property type="project" value="InterPro"/>
</dbReference>
<dbReference type="OrthoDB" id="2320933at2759"/>
<evidence type="ECO:0000256" key="8">
    <source>
        <dbReference type="ARBA" id="ARBA00023242"/>
    </source>
</evidence>
<dbReference type="Pfam" id="PF00270">
    <property type="entry name" value="DEAD"/>
    <property type="match status" value="1"/>
</dbReference>
<dbReference type="PANTHER" id="PTHR47961:SF12">
    <property type="entry name" value="HELICASE POLQ-LIKE"/>
    <property type="match status" value="1"/>
</dbReference>
<dbReference type="GO" id="GO:0004386">
    <property type="term" value="F:helicase activity"/>
    <property type="evidence" value="ECO:0007669"/>
    <property type="project" value="UniProtKB-KW"/>
</dbReference>
<sequence>MMSGTNQELCSQNASNNCPSFTQMCANTQVLKQIDKDITDSEKMFNLNHNILDEASLTGFEDFDNEFLPTNHKSTTSKSGLKLENDAKYSTRSRSKACANKFGEDIMNNTISPAFTSAQYREEVELLFKNIEYTICEPGPNQDQTIAKDVQDITDLDAKFTANILSAMNWDEQQWLSGSNLSQEANQKLGNVIKEALIKNAQKIVSPGKVMNQTLPPTQVVYNELGDFYGLPKKVKDLLMMYRGIEHLYDWQNECLNLPAIKEKRNLVYALPTSGGKTLVAEILILREILCWKRNVLFILPYVAIVQEKVWSLSPFAVALDFLVEEYAAGKGKFPPRKRRRKNSVYVATIEKAVGLVNSLIDTGRIDELGLVVVDELHLIGDETRGAA</sequence>
<dbReference type="CDD" id="cd18026">
    <property type="entry name" value="DEXHc_POLQ-like"/>
    <property type="match status" value="1"/>
</dbReference>
<dbReference type="SUPFAM" id="SSF52540">
    <property type="entry name" value="P-loop containing nucleoside triphosphate hydrolases"/>
    <property type="match status" value="1"/>
</dbReference>
<protein>
    <submittedName>
        <fullName evidence="10">Helicase</fullName>
    </submittedName>
</protein>
<evidence type="ECO:0000313" key="11">
    <source>
        <dbReference type="Proteomes" id="UP000051574"/>
    </source>
</evidence>
<dbReference type="EMBL" id="LJIG01022630">
    <property type="protein sequence ID" value="KRT79547.1"/>
    <property type="molecule type" value="Genomic_DNA"/>
</dbReference>
<comment type="caution">
    <text evidence="10">The sequence shown here is derived from an EMBL/GenBank/DDBJ whole genome shotgun (WGS) entry which is preliminary data.</text>
</comment>
<accession>A0A0T6AX65</accession>
<dbReference type="PANTHER" id="PTHR47961">
    <property type="entry name" value="DNA POLYMERASE THETA, PUTATIVE (AFU_ORTHOLOGUE AFUA_1G05260)-RELATED"/>
    <property type="match status" value="1"/>
</dbReference>
<keyword evidence="5 10" id="KW-0347">Helicase</keyword>
<feature type="non-terminal residue" evidence="10">
    <location>
        <position position="388"/>
    </location>
</feature>
<gene>
    <name evidence="10" type="ORF">AMK59_6849</name>
</gene>
<dbReference type="Gene3D" id="3.40.50.300">
    <property type="entry name" value="P-loop containing nucleotide triphosphate hydrolases"/>
    <property type="match status" value="1"/>
</dbReference>
<keyword evidence="11" id="KW-1185">Reference proteome</keyword>
<dbReference type="GO" id="GO:0006302">
    <property type="term" value="P:double-strand break repair"/>
    <property type="evidence" value="ECO:0007669"/>
    <property type="project" value="UniProtKB-ARBA"/>
</dbReference>
<keyword evidence="3" id="KW-0227">DNA damage</keyword>
<name>A0A0T6AX65_9SCAR</name>
<dbReference type="GO" id="GO:0005634">
    <property type="term" value="C:nucleus"/>
    <property type="evidence" value="ECO:0007669"/>
    <property type="project" value="UniProtKB-SubCell"/>
</dbReference>
<dbReference type="InterPro" id="IPR027417">
    <property type="entry name" value="P-loop_NTPase"/>
</dbReference>
<keyword evidence="4" id="KW-0378">Hydrolase</keyword>
<dbReference type="PROSITE" id="PS51192">
    <property type="entry name" value="HELICASE_ATP_BIND_1"/>
    <property type="match status" value="1"/>
</dbReference>
<feature type="domain" description="Helicase ATP-binding" evidence="9">
    <location>
        <begin position="258"/>
        <end position="388"/>
    </location>
</feature>
<reference evidence="10 11" key="1">
    <citation type="submission" date="2015-09" db="EMBL/GenBank/DDBJ databases">
        <title>Draft genome of the scarab beetle Oryctes borbonicus.</title>
        <authorList>
            <person name="Meyer J.M."/>
            <person name="Markov G.V."/>
            <person name="Baskaran P."/>
            <person name="Herrmann M."/>
            <person name="Sommer R.J."/>
            <person name="Roedelsperger C."/>
        </authorList>
    </citation>
    <scope>NUCLEOTIDE SEQUENCE [LARGE SCALE GENOMIC DNA]</scope>
    <source>
        <strain evidence="10">OB123</strain>
        <tissue evidence="10">Whole animal</tissue>
    </source>
</reference>
<proteinExistence type="predicted"/>
<keyword evidence="8" id="KW-0539">Nucleus</keyword>
<evidence type="ECO:0000256" key="5">
    <source>
        <dbReference type="ARBA" id="ARBA00022806"/>
    </source>
</evidence>
<dbReference type="AlphaFoldDB" id="A0A0T6AX65"/>
<comment type="subcellular location">
    <subcellularLocation>
        <location evidence="1">Nucleus</location>
    </subcellularLocation>
</comment>
<evidence type="ECO:0000256" key="2">
    <source>
        <dbReference type="ARBA" id="ARBA00022741"/>
    </source>
</evidence>
<dbReference type="Proteomes" id="UP000051574">
    <property type="component" value="Unassembled WGS sequence"/>
</dbReference>
<dbReference type="GO" id="GO:0016787">
    <property type="term" value="F:hydrolase activity"/>
    <property type="evidence" value="ECO:0007669"/>
    <property type="project" value="UniProtKB-KW"/>
</dbReference>
<dbReference type="InterPro" id="IPR050474">
    <property type="entry name" value="Hel308_SKI2-like"/>
</dbReference>
<dbReference type="GO" id="GO:0005524">
    <property type="term" value="F:ATP binding"/>
    <property type="evidence" value="ECO:0007669"/>
    <property type="project" value="UniProtKB-KW"/>
</dbReference>
<evidence type="ECO:0000256" key="4">
    <source>
        <dbReference type="ARBA" id="ARBA00022801"/>
    </source>
</evidence>